<comment type="similarity">
    <text evidence="1">Belongs to the ADP-ribosyl cyclase family.</text>
</comment>
<protein>
    <recommendedName>
        <fullName evidence="2">ADP-ribosyl cyclase/cyclic ADP-ribose hydrolase</fullName>
        <ecNumber evidence="2">3.2.2.6</ecNumber>
    </recommendedName>
</protein>
<keyword evidence="8" id="KW-1185">Reference proteome</keyword>
<evidence type="ECO:0000313" key="8">
    <source>
        <dbReference type="Proteomes" id="UP000515150"/>
    </source>
</evidence>
<keyword evidence="7" id="KW-0812">Transmembrane</keyword>
<evidence type="ECO:0000256" key="4">
    <source>
        <dbReference type="ARBA" id="ARBA00022801"/>
    </source>
</evidence>
<name>A0A6P7MEP1_BETSP</name>
<keyword evidence="7" id="KW-1133">Transmembrane helix</keyword>
<evidence type="ECO:0000256" key="2">
    <source>
        <dbReference type="ARBA" id="ARBA00011982"/>
    </source>
</evidence>
<accession>A0A6P7MEP1</accession>
<reference evidence="9" key="1">
    <citation type="submission" date="2025-08" db="UniProtKB">
        <authorList>
            <consortium name="RefSeq"/>
        </authorList>
    </citation>
    <scope>IDENTIFICATION</scope>
</reference>
<dbReference type="KEGG" id="bspl:114854305"/>
<dbReference type="SUPFAM" id="SSF52309">
    <property type="entry name" value="N-(deoxy)ribosyltransferase-like"/>
    <property type="match status" value="1"/>
</dbReference>
<evidence type="ECO:0000256" key="6">
    <source>
        <dbReference type="ARBA" id="ARBA00023157"/>
    </source>
</evidence>
<dbReference type="GO" id="GO:0016740">
    <property type="term" value="F:transferase activity"/>
    <property type="evidence" value="ECO:0007669"/>
    <property type="project" value="UniProtKB-KW"/>
</dbReference>
<dbReference type="Pfam" id="PF02267">
    <property type="entry name" value="Rib_hydrolayse"/>
    <property type="match status" value="1"/>
</dbReference>
<dbReference type="EC" id="3.2.2.6" evidence="2"/>
<gene>
    <name evidence="9" type="primary">LOC114854305</name>
</gene>
<dbReference type="GO" id="GO:0061809">
    <property type="term" value="F:NAD+ nucleosidase activity, cyclic ADP-ribose generating"/>
    <property type="evidence" value="ECO:0007669"/>
    <property type="project" value="UniProtKB-EC"/>
</dbReference>
<dbReference type="InParanoid" id="A0A6P7MEP1"/>
<proteinExistence type="inferred from homology"/>
<dbReference type="Gene3D" id="3.40.50.720">
    <property type="entry name" value="NAD(P)-binding Rossmann-like Domain"/>
    <property type="match status" value="1"/>
</dbReference>
<dbReference type="GO" id="GO:0005886">
    <property type="term" value="C:plasma membrane"/>
    <property type="evidence" value="ECO:0007669"/>
    <property type="project" value="TreeGrafter"/>
</dbReference>
<evidence type="ECO:0000313" key="9">
    <source>
        <dbReference type="RefSeq" id="XP_029004409.1"/>
    </source>
</evidence>
<dbReference type="Proteomes" id="UP000515150">
    <property type="component" value="Chromosome 4"/>
</dbReference>
<dbReference type="GeneID" id="114854305"/>
<dbReference type="OrthoDB" id="10028716at2759"/>
<evidence type="ECO:0000256" key="1">
    <source>
        <dbReference type="ARBA" id="ARBA00005406"/>
    </source>
</evidence>
<keyword evidence="7" id="KW-0472">Membrane</keyword>
<organism evidence="8 9">
    <name type="scientific">Betta splendens</name>
    <name type="common">Siamese fighting fish</name>
    <dbReference type="NCBI Taxonomy" id="158456"/>
    <lineage>
        <taxon>Eukaryota</taxon>
        <taxon>Metazoa</taxon>
        <taxon>Chordata</taxon>
        <taxon>Craniata</taxon>
        <taxon>Vertebrata</taxon>
        <taxon>Euteleostomi</taxon>
        <taxon>Actinopterygii</taxon>
        <taxon>Neopterygii</taxon>
        <taxon>Teleostei</taxon>
        <taxon>Neoteleostei</taxon>
        <taxon>Acanthomorphata</taxon>
        <taxon>Anabantaria</taxon>
        <taxon>Anabantiformes</taxon>
        <taxon>Anabantoidei</taxon>
        <taxon>Osphronemidae</taxon>
        <taxon>Betta</taxon>
    </lineage>
</organism>
<keyword evidence="3" id="KW-0808">Transferase</keyword>
<dbReference type="PANTHER" id="PTHR10912">
    <property type="entry name" value="ADP-RIBOSYL CYCLASE"/>
    <property type="match status" value="1"/>
</dbReference>
<keyword evidence="4" id="KW-0378">Hydrolase</keyword>
<keyword evidence="5" id="KW-0520">NAD</keyword>
<dbReference type="InterPro" id="IPR003193">
    <property type="entry name" value="ADP-ribosyl_cyclase"/>
</dbReference>
<keyword evidence="6" id="KW-1015">Disulfide bond</keyword>
<sequence length="263" mass="29070">MKLTWIAVIVGAVVVVIIVLGVSLGLTVGKKKDFKSTFIDRCETFKRSDCKNIWKTFSKAYVRRNNCTVRMEDYNKLMDAAPLEPLCNKALFWSDTKDFARSIAAKTDNKTLEKTLLGHTLDGLTWCGKEGSDETFTSGCPSWGKDDCENNPVRSFWKRASAAFADAACGDVTALLNGDSDTPFSPTSIFGSIEIKRLKYPRVKSMKVVLVSKKKPKADCSHPSLVDLQNALDAGINYSCRSNGHKFSASVIVYLLLMGHFSL</sequence>
<evidence type="ECO:0000256" key="7">
    <source>
        <dbReference type="SAM" id="Phobius"/>
    </source>
</evidence>
<evidence type="ECO:0000256" key="5">
    <source>
        <dbReference type="ARBA" id="ARBA00023027"/>
    </source>
</evidence>
<feature type="transmembrane region" description="Helical" evidence="7">
    <location>
        <begin position="6"/>
        <end position="28"/>
    </location>
</feature>
<dbReference type="AlphaFoldDB" id="A0A6P7MEP1"/>
<dbReference type="GO" id="GO:0016849">
    <property type="term" value="F:phosphorus-oxygen lyase activity"/>
    <property type="evidence" value="ECO:0007669"/>
    <property type="project" value="TreeGrafter"/>
</dbReference>
<dbReference type="GO" id="GO:0030890">
    <property type="term" value="P:positive regulation of B cell proliferation"/>
    <property type="evidence" value="ECO:0007669"/>
    <property type="project" value="TreeGrafter"/>
</dbReference>
<dbReference type="Gene3D" id="1.20.82.10">
    <property type="entry name" value="ADP Ribosyl Cyclase, Chain A, domain 1"/>
    <property type="match status" value="1"/>
</dbReference>
<dbReference type="RefSeq" id="XP_029004409.1">
    <property type="nucleotide sequence ID" value="XM_029148576.2"/>
</dbReference>
<evidence type="ECO:0000256" key="3">
    <source>
        <dbReference type="ARBA" id="ARBA00022679"/>
    </source>
</evidence>
<dbReference type="PANTHER" id="PTHR10912:SF9">
    <property type="entry name" value="ADP-RIBOSYL CYCLASE_CYCLIC ADP-RIBOSE HYDROLASE"/>
    <property type="match status" value="1"/>
</dbReference>